<dbReference type="InterPro" id="IPR011990">
    <property type="entry name" value="TPR-like_helical_dom_sf"/>
</dbReference>
<dbReference type="RefSeq" id="XP_001427942.1">
    <property type="nucleotide sequence ID" value="XM_001427905.1"/>
</dbReference>
<reference evidence="4 5" key="1">
    <citation type="journal article" date="2006" name="Nature">
        <title>Global trends of whole-genome duplications revealed by the ciliate Paramecium tetraurelia.</title>
        <authorList>
            <consortium name="Genoscope"/>
            <person name="Aury J.-M."/>
            <person name="Jaillon O."/>
            <person name="Duret L."/>
            <person name="Noel B."/>
            <person name="Jubin C."/>
            <person name="Porcel B.M."/>
            <person name="Segurens B."/>
            <person name="Daubin V."/>
            <person name="Anthouard V."/>
            <person name="Aiach N."/>
            <person name="Arnaiz O."/>
            <person name="Billaut A."/>
            <person name="Beisson J."/>
            <person name="Blanc I."/>
            <person name="Bouhouche K."/>
            <person name="Camara F."/>
            <person name="Duharcourt S."/>
            <person name="Guigo R."/>
            <person name="Gogendeau D."/>
            <person name="Katinka M."/>
            <person name="Keller A.-M."/>
            <person name="Kissmehl R."/>
            <person name="Klotz C."/>
            <person name="Koll F."/>
            <person name="Le Moue A."/>
            <person name="Lepere C."/>
            <person name="Malinsky S."/>
            <person name="Nowacki M."/>
            <person name="Nowak J.K."/>
            <person name="Plattner H."/>
            <person name="Poulain J."/>
            <person name="Ruiz F."/>
            <person name="Serrano V."/>
            <person name="Zagulski M."/>
            <person name="Dessen P."/>
            <person name="Betermier M."/>
            <person name="Weissenbach J."/>
            <person name="Scarpelli C."/>
            <person name="Schachter V."/>
            <person name="Sperling L."/>
            <person name="Meyer E."/>
            <person name="Cohen J."/>
            <person name="Wincker P."/>
        </authorList>
    </citation>
    <scope>NUCLEOTIDE SEQUENCE [LARGE SCALE GENOMIC DNA]</scope>
    <source>
        <strain evidence="4 5">Stock d4-2</strain>
    </source>
</reference>
<dbReference type="KEGG" id="ptm:GSPATT00005294001"/>
<name>A0BPS7_PARTE</name>
<evidence type="ECO:0000313" key="4">
    <source>
        <dbReference type="EMBL" id="CAK60544.1"/>
    </source>
</evidence>
<dbReference type="InterPro" id="IPR019734">
    <property type="entry name" value="TPR_rpt"/>
</dbReference>
<dbReference type="OrthoDB" id="10662845at2759"/>
<dbReference type="GeneID" id="5013726"/>
<sequence length="642" mass="75866">MNPPQKKKKIKCKDHQDEDIIQICKSQICEVDWKISCMRCLKDVDHLSCDSISIKDVPQHVESHNKLFEETQRNLNKVEKKFIENIKFINEVLEGYKVDESFKVISSLEDLNYLGKVITKFPTVYYKIKEISESIQKVLEKCSIQKIDTLKQFKQDNLQATMIQRNTQILSQTQQNQMQINLEETTINQQDLINDQLEVLLKKGEENMTSQNYQIAINCFEQVLSQRPENIEAKSSLINALKEMNYFHSCFILQEKLKERDPLNFDAVFYKGLKFYLNQQYSQSIAYISPKLNNFSDPNQEKQLLKLLCNNYMENNQFVDARKILKQLASKQDNAFDVFQEFGKENVIYFKAKCYLLEGYLEEAEKSLKKATELNNNDFQNIIIQIQIFKKKKEYKQSLDLINQQLNQQIRNKDKKNLMKLKTFILLEQREYQEAMVHCQQFLENYDDDIDIYSIYGKCLLENKQYLLAIHFFEKILSQKQNHLKPRMEKVVLYNKLDSAQQILNSQNINQQNQLDKNQMNQISSRTLRNRQLQQCSQVPPFQGMDYKKWLHEAVNILIECSYALTDTFLDDCIRSFPLDETLLICKARYYLKSINTMPEYKIKATQQLQGALNINRHNKEAQSLLNSLRPQTSFGRGQTYK</sequence>
<dbReference type="Pfam" id="PF13181">
    <property type="entry name" value="TPR_8"/>
    <property type="match status" value="1"/>
</dbReference>
<gene>
    <name evidence="4" type="ORF">GSPATT00005294001</name>
</gene>
<evidence type="ECO:0000313" key="5">
    <source>
        <dbReference type="Proteomes" id="UP000000600"/>
    </source>
</evidence>
<dbReference type="Proteomes" id="UP000000600">
    <property type="component" value="Unassembled WGS sequence"/>
</dbReference>
<dbReference type="PANTHER" id="PTHR12558">
    <property type="entry name" value="CELL DIVISION CYCLE 16,23,27"/>
    <property type="match status" value="1"/>
</dbReference>
<dbReference type="AlphaFoldDB" id="A0BPS7"/>
<evidence type="ECO:0000256" key="1">
    <source>
        <dbReference type="ARBA" id="ARBA00022803"/>
    </source>
</evidence>
<keyword evidence="5" id="KW-1185">Reference proteome</keyword>
<dbReference type="SUPFAM" id="SSF48452">
    <property type="entry name" value="TPR-like"/>
    <property type="match status" value="1"/>
</dbReference>
<evidence type="ECO:0000256" key="3">
    <source>
        <dbReference type="SAM" id="Coils"/>
    </source>
</evidence>
<dbReference type="GO" id="GO:0051301">
    <property type="term" value="P:cell division"/>
    <property type="evidence" value="ECO:0000318"/>
    <property type="project" value="GO_Central"/>
</dbReference>
<dbReference type="PROSITE" id="PS50005">
    <property type="entry name" value="TPR"/>
    <property type="match status" value="1"/>
</dbReference>
<feature type="coiled-coil region" evidence="3">
    <location>
        <begin position="357"/>
        <end position="412"/>
    </location>
</feature>
<proteinExistence type="predicted"/>
<dbReference type="PANTHER" id="PTHR12558:SF48">
    <property type="entry name" value="CHROMOSOME UNDETERMINED SCAFFOLD_74, WHOLE GENOME SHOTGUN SEQUENCE"/>
    <property type="match status" value="1"/>
</dbReference>
<protein>
    <submittedName>
        <fullName evidence="4">Uncharacterized protein</fullName>
    </submittedName>
</protein>
<dbReference type="HOGENOM" id="CLU_426704_0_0_1"/>
<organism evidence="4 5">
    <name type="scientific">Paramecium tetraurelia</name>
    <dbReference type="NCBI Taxonomy" id="5888"/>
    <lineage>
        <taxon>Eukaryota</taxon>
        <taxon>Sar</taxon>
        <taxon>Alveolata</taxon>
        <taxon>Ciliophora</taxon>
        <taxon>Intramacronucleata</taxon>
        <taxon>Oligohymenophorea</taxon>
        <taxon>Peniculida</taxon>
        <taxon>Parameciidae</taxon>
        <taxon>Paramecium</taxon>
    </lineage>
</organism>
<dbReference type="InParanoid" id="A0BPS7"/>
<dbReference type="OMA" id="CELAITC"/>
<keyword evidence="3" id="KW-0175">Coiled coil</keyword>
<feature type="repeat" description="TPR" evidence="2">
    <location>
        <begin position="197"/>
        <end position="230"/>
    </location>
</feature>
<evidence type="ECO:0000256" key="2">
    <source>
        <dbReference type="PROSITE-ProRule" id="PRU00339"/>
    </source>
</evidence>
<keyword evidence="1 2" id="KW-0802">TPR repeat</keyword>
<dbReference type="EMBL" id="CT868008">
    <property type="protein sequence ID" value="CAK60544.1"/>
    <property type="molecule type" value="Genomic_DNA"/>
</dbReference>
<dbReference type="Gene3D" id="1.25.40.10">
    <property type="entry name" value="Tetratricopeptide repeat domain"/>
    <property type="match status" value="3"/>
</dbReference>
<dbReference type="STRING" id="5888.A0BPS7"/>
<accession>A0BPS7</accession>
<dbReference type="SMART" id="SM00028">
    <property type="entry name" value="TPR"/>
    <property type="match status" value="3"/>
</dbReference>